<dbReference type="InterPro" id="IPR038255">
    <property type="entry name" value="PBS_linker_sf"/>
</dbReference>
<organism evidence="1">
    <name type="scientific">Serratia marcescens</name>
    <dbReference type="NCBI Taxonomy" id="615"/>
    <lineage>
        <taxon>Bacteria</taxon>
        <taxon>Pseudomonadati</taxon>
        <taxon>Pseudomonadota</taxon>
        <taxon>Gammaproteobacteria</taxon>
        <taxon>Enterobacterales</taxon>
        <taxon>Yersiniaceae</taxon>
        <taxon>Serratia</taxon>
    </lineage>
</organism>
<dbReference type="EMBL" id="LT575490">
    <property type="protein sequence ID" value="SAY42972.1"/>
    <property type="molecule type" value="Genomic_DNA"/>
</dbReference>
<reference evidence="1" key="1">
    <citation type="submission" date="2016-05" db="EMBL/GenBank/DDBJ databases">
        <authorList>
            <person name="Cock P.J.A."/>
            <person name="Cock P.J.A."/>
        </authorList>
    </citation>
    <scope>NUCLEOTIDE SEQUENCE</scope>
    <source>
        <strain evidence="1">PWN146_assembly</strain>
    </source>
</reference>
<proteinExistence type="predicted"/>
<evidence type="ECO:0000313" key="1">
    <source>
        <dbReference type="EMBL" id="SAY42972.1"/>
    </source>
</evidence>
<protein>
    <submittedName>
        <fullName evidence="1">Uncharacterized protein</fullName>
    </submittedName>
</protein>
<name>A0A1C3HD64_SERMA</name>
<dbReference type="Gene3D" id="1.10.3130.20">
    <property type="entry name" value="Phycobilisome linker domain"/>
    <property type="match status" value="1"/>
</dbReference>
<accession>A0A1C3HD64</accession>
<gene>
    <name evidence="1" type="ORF">PWN146_01662</name>
</gene>
<dbReference type="AlphaFoldDB" id="A0A1C3HD64"/>
<sequence length="1030" mass="110802">MNNLSAQQKVAAAYQAILGNKADTASLNFFAYQISSDKLSPSQLASQLISSQDGQTRYKGMSNEEKINYIYSNITGTPPDSDTLSKWVSLLEQGNYLGTIAISIINQLETYEGDDQVVLAQQEFLANNIATTLHPALNKSPEFIPDAANIQAIYYVIGGVPVAEGINFWADYLHSDRTKLGYIAQKFIEGRSALTVLNNEDFIKTLFQNAFKLTATPDDITRYLLELGNNGKTRGDVVVKMIADIRADSSHPEAKAQFEQATHVYMAGEMPAVIYQETVAAFYLTIAKTTVSASALDTWSKMLASGIDETVLLKQLAKSAQFSAASDFNSVYQTLYKSTLSASESQAILLKAANDKFAATTMIIKAFRDGKYPIDTHPAPPSHSLVQAYETMIGGSLNYEQKFNGTFTISADGKLMAAVNGHSIQALTNAEISSLRLQTTLKINATANHSVDLGFLSDTVTEIVLSGAHATSSQLLTSFNAKQHITLLLDDTGIVNAGGIMQVVNTTVFVEPQTNLNDANLSINMRAGGSLLWKGNSINGGANSVSQHVTAVNMDGATTASSQTGIVSANLITKDIYLTDSGSNGLQGIIASNLNQFLYFSFIELTHYRGTGNIYLNGELVATEGSNVFDFGVIDQRATVFNQAYNNIHSLQQAAHATQHESNYTGSSSPIISAFSGEITLLNLSSDTLLVNGDLTNKSRINIYDTQQSDNKFTLSFTEPAMDLKYIDMGTISLTSAHKNTLAFTTYASSSHNVERSLTLSGGDNHISTIELSSRTTGPHITLDLTIKSDFTDSLKTINGIDASIGSVYSLIDLNLVSEKAGTGGGEFYNTLTNLNNSIEFGSVINALKGEQLNIGSTGLTVNSATVVGNTTVDIARQLTFTDSKIDNLITLNKNFQQSTILLGDNYEQWSFSNDGQKKVALYGSATTPAELNTVFSGINADNAESLFSQALAKLTQGASTNNLAEVGIAKLGKSVYVIVDRNHNQTFDADDSVFSIGDQDIYLAASELRYHVLPVTTNGIAETYVGTAV</sequence>